<protein>
    <recommendedName>
        <fullName evidence="3">AP2/ERF domain-containing protein</fullName>
    </recommendedName>
</protein>
<dbReference type="AlphaFoldDB" id="A0A7C8HE27"/>
<gene>
    <name evidence="1" type="ORF">GND95_09545</name>
</gene>
<dbReference type="Proteomes" id="UP000483018">
    <property type="component" value="Unassembled WGS sequence"/>
</dbReference>
<proteinExistence type="predicted"/>
<evidence type="ECO:0000313" key="1">
    <source>
        <dbReference type="EMBL" id="KAE9633471.1"/>
    </source>
</evidence>
<dbReference type="EMBL" id="WSLF01000008">
    <property type="protein sequence ID" value="KAE9633471.1"/>
    <property type="molecule type" value="Genomic_DNA"/>
</dbReference>
<dbReference type="OrthoDB" id="1765300at2"/>
<sequence>MEKLKGVFKAYKKNGEAYYRSSITYKNKHISLGSFKNPELAHKAYLEAYEIFFNKNTTLLGYCEDHILSFEKWVILHNFRDNGYYFGNPIYLHKYYFSYYLDPQTELKFDADDLFYYASHKIHRKNGYFYVNDYGFQQNILNRYGIRNFAVKDRDYRFKNGDEYDFRHYNIEIINPYYGVCQEFRKNKLVYVARINIHGTWTIGVYSSPVKAAIAYNKAVDFVLAHGISSKNYVKNYIEELNSTQYQEIYSSIKISKKLKELAKKKTN</sequence>
<accession>A0A7C8HE27</accession>
<organism evidence="1 2">
    <name type="scientific">Defluviitalea raffinosedens</name>
    <dbReference type="NCBI Taxonomy" id="1450156"/>
    <lineage>
        <taxon>Bacteria</taxon>
        <taxon>Bacillati</taxon>
        <taxon>Bacillota</taxon>
        <taxon>Clostridia</taxon>
        <taxon>Lachnospirales</taxon>
        <taxon>Defluviitaleaceae</taxon>
        <taxon>Defluviitalea</taxon>
    </lineage>
</organism>
<comment type="caution">
    <text evidence="1">The sequence shown here is derived from an EMBL/GenBank/DDBJ whole genome shotgun (WGS) entry which is preliminary data.</text>
</comment>
<reference evidence="1 2" key="1">
    <citation type="submission" date="2019-12" db="EMBL/GenBank/DDBJ databases">
        <title>Defluviitalea raffinosedens, isolated from a biogas fermenter, genome sequencing and characterization.</title>
        <authorList>
            <person name="Rettenmaier R."/>
            <person name="Schneider M."/>
            <person name="Neuhaus K."/>
            <person name="Liebl W."/>
            <person name="Zverlov V."/>
        </authorList>
    </citation>
    <scope>NUCLEOTIDE SEQUENCE [LARGE SCALE GENOMIC DNA]</scope>
    <source>
        <strain evidence="1 2">249c-K6</strain>
    </source>
</reference>
<keyword evidence="2" id="KW-1185">Reference proteome</keyword>
<evidence type="ECO:0000313" key="2">
    <source>
        <dbReference type="Proteomes" id="UP000483018"/>
    </source>
</evidence>
<dbReference type="RefSeq" id="WP_158740770.1">
    <property type="nucleotide sequence ID" value="NZ_JAFBEP010000009.1"/>
</dbReference>
<evidence type="ECO:0008006" key="3">
    <source>
        <dbReference type="Google" id="ProtNLM"/>
    </source>
</evidence>
<name>A0A7C8HE27_9FIRM</name>